<dbReference type="EMBL" id="OX597821">
    <property type="protein sequence ID" value="CAI9726571.1"/>
    <property type="molecule type" value="Genomic_DNA"/>
</dbReference>
<protein>
    <submittedName>
        <fullName evidence="1">Uncharacterized protein</fullName>
    </submittedName>
</protein>
<gene>
    <name evidence="1" type="ORF">OCTVUL_1B004112</name>
</gene>
<sequence length="125" mass="14439">MYVCVCVCESPSEVIFARKFHTYNHPSIHPSIQLAIHPSIHPSTHTYTYAYSHAHERTYTHIHTHTHTQASVCVCVCVCGHVLGVYSEKFRFQSKNTPKQIQNHFSALYEDYFHCQTFTIPGQNE</sequence>
<evidence type="ECO:0000313" key="2">
    <source>
        <dbReference type="Proteomes" id="UP001162480"/>
    </source>
</evidence>
<name>A0AA36B253_OCTVU</name>
<dbReference type="AlphaFoldDB" id="A0AA36B253"/>
<accession>A0AA36B253</accession>
<dbReference type="Proteomes" id="UP001162480">
    <property type="component" value="Chromosome 8"/>
</dbReference>
<proteinExistence type="predicted"/>
<organism evidence="1 2">
    <name type="scientific">Octopus vulgaris</name>
    <name type="common">Common octopus</name>
    <dbReference type="NCBI Taxonomy" id="6645"/>
    <lineage>
        <taxon>Eukaryota</taxon>
        <taxon>Metazoa</taxon>
        <taxon>Spiralia</taxon>
        <taxon>Lophotrochozoa</taxon>
        <taxon>Mollusca</taxon>
        <taxon>Cephalopoda</taxon>
        <taxon>Coleoidea</taxon>
        <taxon>Octopodiformes</taxon>
        <taxon>Octopoda</taxon>
        <taxon>Incirrata</taxon>
        <taxon>Octopodidae</taxon>
        <taxon>Octopus</taxon>
    </lineage>
</organism>
<keyword evidence="2" id="KW-1185">Reference proteome</keyword>
<evidence type="ECO:0000313" key="1">
    <source>
        <dbReference type="EMBL" id="CAI9726571.1"/>
    </source>
</evidence>
<reference evidence="1" key="1">
    <citation type="submission" date="2023-08" db="EMBL/GenBank/DDBJ databases">
        <authorList>
            <person name="Alioto T."/>
            <person name="Alioto T."/>
            <person name="Gomez Garrido J."/>
        </authorList>
    </citation>
    <scope>NUCLEOTIDE SEQUENCE</scope>
</reference>